<dbReference type="GO" id="GO:0000977">
    <property type="term" value="F:RNA polymerase II transcription regulatory region sequence-specific DNA binding"/>
    <property type="evidence" value="ECO:0007669"/>
    <property type="project" value="TreeGrafter"/>
</dbReference>
<dbReference type="PROSITE" id="PS00027">
    <property type="entry name" value="HOMEOBOX_1"/>
    <property type="match status" value="1"/>
</dbReference>
<evidence type="ECO:0000313" key="11">
    <source>
        <dbReference type="Proteomes" id="UP000189705"/>
    </source>
</evidence>
<protein>
    <submittedName>
        <fullName evidence="12">Homeobox protein MSX-1-like</fullName>
    </submittedName>
</protein>
<dbReference type="KEGG" id="asn:102387969"/>
<dbReference type="CDD" id="cd00086">
    <property type="entry name" value="homeodomain"/>
    <property type="match status" value="1"/>
</dbReference>
<sequence>MAPSSLRMNPAHRSLSPETASDDETSREAAAASPRGNPLAEEDPPRVNCKAPGCRDQVSSSSLLPFSVESLLISEGKPGPRSSRTHQQSTEVAPEAPPAPGRSTGFAGEPGQDLSERRSKQQLPATAESTGHPSPPSCTLRKHKNNRKPRTPFTTSQLLALERKFRQKQYLSIAERAEFSSSLSLTETQVKIWFQNRRAKAKRLALKEPVPVLCCCCIQRRRPDVELTGRCRRDSLRPVADLRNDTHGKGAI</sequence>
<feature type="domain" description="Homeobox" evidence="10">
    <location>
        <begin position="144"/>
        <end position="204"/>
    </location>
</feature>
<evidence type="ECO:0000259" key="10">
    <source>
        <dbReference type="PROSITE" id="PS50071"/>
    </source>
</evidence>
<organism evidence="11 12">
    <name type="scientific">Alligator sinensis</name>
    <name type="common">Chinese alligator</name>
    <dbReference type="NCBI Taxonomy" id="38654"/>
    <lineage>
        <taxon>Eukaryota</taxon>
        <taxon>Metazoa</taxon>
        <taxon>Chordata</taxon>
        <taxon>Craniata</taxon>
        <taxon>Vertebrata</taxon>
        <taxon>Euteleostomi</taxon>
        <taxon>Archelosauria</taxon>
        <taxon>Archosauria</taxon>
        <taxon>Crocodylia</taxon>
        <taxon>Alligatoridae</taxon>
        <taxon>Alligatorinae</taxon>
        <taxon>Alligator</taxon>
    </lineage>
</organism>
<dbReference type="InterPro" id="IPR050674">
    <property type="entry name" value="Msh_Homeobox_Regulators"/>
</dbReference>
<dbReference type="PRINTS" id="PR00024">
    <property type="entry name" value="HOMEOBOX"/>
</dbReference>
<feature type="compositionally biased region" description="Basic residues" evidence="9">
    <location>
        <begin position="140"/>
        <end position="150"/>
    </location>
</feature>
<dbReference type="InterPro" id="IPR017970">
    <property type="entry name" value="Homeobox_CS"/>
</dbReference>
<evidence type="ECO:0000256" key="1">
    <source>
        <dbReference type="ARBA" id="ARBA00004123"/>
    </source>
</evidence>
<keyword evidence="5 7" id="KW-0539">Nucleus</keyword>
<dbReference type="RefSeq" id="XP_014379816.1">
    <property type="nucleotide sequence ID" value="XM_014524330.2"/>
</dbReference>
<proteinExistence type="inferred from homology"/>
<dbReference type="InterPro" id="IPR020479">
    <property type="entry name" value="HD_metazoa"/>
</dbReference>
<accession>A0A1U8DHN3</accession>
<dbReference type="PANTHER" id="PTHR24338">
    <property type="entry name" value="HOMEOBOX PROTEIN MSX"/>
    <property type="match status" value="1"/>
</dbReference>
<feature type="region of interest" description="Disordered" evidence="9">
    <location>
        <begin position="1"/>
        <end position="153"/>
    </location>
</feature>
<keyword evidence="11" id="KW-1185">Reference proteome</keyword>
<evidence type="ECO:0000256" key="3">
    <source>
        <dbReference type="ARBA" id="ARBA00023125"/>
    </source>
</evidence>
<dbReference type="InterPro" id="IPR009057">
    <property type="entry name" value="Homeodomain-like_sf"/>
</dbReference>
<dbReference type="SMART" id="SM00389">
    <property type="entry name" value="HOX"/>
    <property type="match status" value="1"/>
</dbReference>
<evidence type="ECO:0000256" key="4">
    <source>
        <dbReference type="ARBA" id="ARBA00023155"/>
    </source>
</evidence>
<gene>
    <name evidence="12" type="primary">LOC102387969</name>
</gene>
<keyword evidence="4 7" id="KW-0371">Homeobox</keyword>
<feature type="compositionally biased region" description="Polar residues" evidence="9">
    <location>
        <begin position="121"/>
        <end position="132"/>
    </location>
</feature>
<evidence type="ECO:0000256" key="2">
    <source>
        <dbReference type="ARBA" id="ARBA00022473"/>
    </source>
</evidence>
<evidence type="ECO:0000256" key="7">
    <source>
        <dbReference type="PROSITE-ProRule" id="PRU00108"/>
    </source>
</evidence>
<dbReference type="GO" id="GO:0000981">
    <property type="term" value="F:DNA-binding transcription factor activity, RNA polymerase II-specific"/>
    <property type="evidence" value="ECO:0007669"/>
    <property type="project" value="InterPro"/>
</dbReference>
<feature type="compositionally biased region" description="Low complexity" evidence="9">
    <location>
        <begin position="59"/>
        <end position="72"/>
    </location>
</feature>
<comment type="similarity">
    <text evidence="6">Belongs to the Msh homeobox family.</text>
</comment>
<dbReference type="GO" id="GO:0048598">
    <property type="term" value="P:embryonic morphogenesis"/>
    <property type="evidence" value="ECO:0007669"/>
    <property type="project" value="TreeGrafter"/>
</dbReference>
<dbReference type="eggNOG" id="KOG0492">
    <property type="taxonomic scope" value="Eukaryota"/>
</dbReference>
<evidence type="ECO:0000256" key="9">
    <source>
        <dbReference type="SAM" id="MobiDB-lite"/>
    </source>
</evidence>
<dbReference type="PANTHER" id="PTHR24338:SF9">
    <property type="entry name" value="HOMEOBOX PROTEIN MSX-3"/>
    <property type="match status" value="1"/>
</dbReference>
<name>A0A1U8DHN3_ALLSI</name>
<evidence type="ECO:0000256" key="6">
    <source>
        <dbReference type="ARBA" id="ARBA00038425"/>
    </source>
</evidence>
<dbReference type="PROSITE" id="PS50071">
    <property type="entry name" value="HOMEOBOX_2"/>
    <property type="match status" value="1"/>
</dbReference>
<dbReference type="Pfam" id="PF00046">
    <property type="entry name" value="Homeodomain"/>
    <property type="match status" value="1"/>
</dbReference>
<evidence type="ECO:0000313" key="12">
    <source>
        <dbReference type="RefSeq" id="XP_014379816.1"/>
    </source>
</evidence>
<feature type="DNA-binding region" description="Homeobox" evidence="7">
    <location>
        <begin position="146"/>
        <end position="205"/>
    </location>
</feature>
<reference evidence="12" key="1">
    <citation type="submission" date="2025-08" db="UniProtKB">
        <authorList>
            <consortium name="RefSeq"/>
        </authorList>
    </citation>
    <scope>IDENTIFICATION</scope>
</reference>
<evidence type="ECO:0000256" key="8">
    <source>
        <dbReference type="RuleBase" id="RU000682"/>
    </source>
</evidence>
<dbReference type="GeneID" id="102387969"/>
<dbReference type="Gene3D" id="1.10.10.60">
    <property type="entry name" value="Homeodomain-like"/>
    <property type="match status" value="1"/>
</dbReference>
<dbReference type="OrthoDB" id="6159439at2759"/>
<evidence type="ECO:0000256" key="5">
    <source>
        <dbReference type="ARBA" id="ARBA00023242"/>
    </source>
</evidence>
<dbReference type="InParanoid" id="A0A1U8DHN3"/>
<keyword evidence="3 7" id="KW-0238">DNA-binding</keyword>
<dbReference type="GO" id="GO:0005634">
    <property type="term" value="C:nucleus"/>
    <property type="evidence" value="ECO:0007669"/>
    <property type="project" value="UniProtKB-SubCell"/>
</dbReference>
<dbReference type="AlphaFoldDB" id="A0A1U8DHN3"/>
<keyword evidence="2" id="KW-0217">Developmental protein</keyword>
<dbReference type="Proteomes" id="UP000189705">
    <property type="component" value="Unplaced"/>
</dbReference>
<dbReference type="SUPFAM" id="SSF46689">
    <property type="entry name" value="Homeodomain-like"/>
    <property type="match status" value="1"/>
</dbReference>
<dbReference type="InterPro" id="IPR001356">
    <property type="entry name" value="HD"/>
</dbReference>
<comment type="subcellular location">
    <subcellularLocation>
        <location evidence="1 7 8">Nucleus</location>
    </subcellularLocation>
</comment>